<dbReference type="Pfam" id="PF04389">
    <property type="entry name" value="Peptidase_M28"/>
    <property type="match status" value="1"/>
</dbReference>
<dbReference type="EMBL" id="CYZT01000057">
    <property type="protein sequence ID" value="CUO20373.1"/>
    <property type="molecule type" value="Genomic_DNA"/>
</dbReference>
<dbReference type="Gene3D" id="3.40.630.10">
    <property type="entry name" value="Zn peptidases"/>
    <property type="match status" value="1"/>
</dbReference>
<evidence type="ECO:0000313" key="4">
    <source>
        <dbReference type="Proteomes" id="UP000095746"/>
    </source>
</evidence>
<reference evidence="3 4" key="1">
    <citation type="submission" date="2015-09" db="EMBL/GenBank/DDBJ databases">
        <authorList>
            <consortium name="Pathogen Informatics"/>
        </authorList>
    </citation>
    <scope>NUCLEOTIDE SEQUENCE [LARGE SCALE GENOMIC DNA]</scope>
    <source>
        <strain evidence="3 4">2789STDY5608854</strain>
    </source>
</reference>
<sequence length="586" mass="65887">MCSQVYHGETAAPLELFEQIALRIAKSNLGETTRRFSTLHRASGTPDAEEAADYLLQKLEEYGIPHRRLRFTGYMSRAVDASLEMLSPQKTEFDVVPCGFTKNVTNLEGEVFYDALCEKERLTYQEQAERFRGAAGKFVLTKIYCSDVVLEAAAAGAIGVIGMYNGPGESPHYFGASNHNGAPTPENRHLLPQLPCVDCTRAAGETILKAMEQGPVRVRMSARAETGPTEASIPVAFIQGTEENFVLMDGHYDCHCTGMTDNGGGDAILLELTRVFHEMRHLLRRSILVCWWAGHEFGQYAGSTWYSDTYFEQLRDHCVAHINIDIAGCSNAKQIRARTTRMEGQAFTEGLIRKYTGQEPKPYIQLPHLGEQSFLGREVPITIMLKYEALQSDTGGNVGGGNWWHSREDTLDKVDLDIAMRDAAINAEMICRIVNGRHLPVQMSEYLQESGRLLREIDGELTPEEFDLAPAFEKLAAVQAKVRELEEEIPKHDDTDAILQKVAGGLIQVEYTYTPPYDYDRLGIPANFQKFRAAMGATRENTDAETFLFLKTDFLRQRNRLCGELDRIIEQIDYQLLKWNCNSIQK</sequence>
<keyword evidence="1" id="KW-0175">Coiled coil</keyword>
<dbReference type="PANTHER" id="PTHR10404:SF78">
    <property type="entry name" value="N-ACETYLATED ALPHA-LINKED ACIDIC DIPEPTIDASE 2"/>
    <property type="match status" value="1"/>
</dbReference>
<dbReference type="Proteomes" id="UP000095746">
    <property type="component" value="Unassembled WGS sequence"/>
</dbReference>
<gene>
    <name evidence="3" type="ORF">ERS852411_01139</name>
</gene>
<feature type="coiled-coil region" evidence="1">
    <location>
        <begin position="468"/>
        <end position="495"/>
    </location>
</feature>
<accession>A0A174D4J9</accession>
<proteinExistence type="predicted"/>
<feature type="domain" description="Peptidase M28" evidence="2">
    <location>
        <begin position="237"/>
        <end position="421"/>
    </location>
</feature>
<dbReference type="InterPro" id="IPR039373">
    <property type="entry name" value="Peptidase_M28B"/>
</dbReference>
<dbReference type="GO" id="GO:0004180">
    <property type="term" value="F:carboxypeptidase activity"/>
    <property type="evidence" value="ECO:0007669"/>
    <property type="project" value="TreeGrafter"/>
</dbReference>
<dbReference type="Gene3D" id="3.50.30.30">
    <property type="match status" value="1"/>
</dbReference>
<name>A0A174D4J9_FLAPL</name>
<evidence type="ECO:0000259" key="2">
    <source>
        <dbReference type="Pfam" id="PF04389"/>
    </source>
</evidence>
<protein>
    <submittedName>
        <fullName evidence="3">Uncharacterized conserved protein</fullName>
    </submittedName>
</protein>
<dbReference type="PANTHER" id="PTHR10404">
    <property type="entry name" value="N-ACETYLATED-ALPHA-LINKED ACIDIC DIPEPTIDASE"/>
    <property type="match status" value="1"/>
</dbReference>
<evidence type="ECO:0000313" key="3">
    <source>
        <dbReference type="EMBL" id="CUO20373.1"/>
    </source>
</evidence>
<organism evidence="3 4">
    <name type="scientific">Flavonifractor plautii</name>
    <name type="common">Fusobacterium plautii</name>
    <dbReference type="NCBI Taxonomy" id="292800"/>
    <lineage>
        <taxon>Bacteria</taxon>
        <taxon>Bacillati</taxon>
        <taxon>Bacillota</taxon>
        <taxon>Clostridia</taxon>
        <taxon>Eubacteriales</taxon>
        <taxon>Oscillospiraceae</taxon>
        <taxon>Flavonifractor</taxon>
    </lineage>
</organism>
<evidence type="ECO:0000256" key="1">
    <source>
        <dbReference type="SAM" id="Coils"/>
    </source>
</evidence>
<dbReference type="RefSeq" id="WP_148342665.1">
    <property type="nucleotide sequence ID" value="NZ_CACRUB010000013.1"/>
</dbReference>
<dbReference type="SUPFAM" id="SSF53187">
    <property type="entry name" value="Zn-dependent exopeptidases"/>
    <property type="match status" value="1"/>
</dbReference>
<dbReference type="InterPro" id="IPR007484">
    <property type="entry name" value="Peptidase_M28"/>
</dbReference>
<dbReference type="AlphaFoldDB" id="A0A174D4J9"/>